<reference evidence="1 2" key="1">
    <citation type="submission" date="2016-10" db="EMBL/GenBank/DDBJ databases">
        <title>Comparative genomics of Bacillus thuringiensis reveals a path to pathogens against multiple invertebrate hosts.</title>
        <authorList>
            <person name="Zheng J."/>
            <person name="Gao Q."/>
            <person name="Liu H."/>
            <person name="Peng D."/>
            <person name="Ruan L."/>
            <person name="Sun M."/>
        </authorList>
    </citation>
    <scope>NUCLEOTIDE SEQUENCE [LARGE SCALE GENOMIC DNA]</scope>
    <source>
        <strain evidence="1">BGSC 4BW1</strain>
    </source>
</reference>
<dbReference type="EMBL" id="MOOP01000109">
    <property type="protein sequence ID" value="OUB46045.1"/>
    <property type="molecule type" value="Genomic_DNA"/>
</dbReference>
<organism evidence="1 2">
    <name type="scientific">Bacillus thuringiensis serovar iberica</name>
    <dbReference type="NCBI Taxonomy" id="180866"/>
    <lineage>
        <taxon>Bacteria</taxon>
        <taxon>Bacillati</taxon>
        <taxon>Bacillota</taxon>
        <taxon>Bacilli</taxon>
        <taxon>Bacillales</taxon>
        <taxon>Bacillaceae</taxon>
        <taxon>Bacillus</taxon>
        <taxon>Bacillus cereus group</taxon>
    </lineage>
</organism>
<evidence type="ECO:0000313" key="1">
    <source>
        <dbReference type="EMBL" id="OUB46045.1"/>
    </source>
</evidence>
<gene>
    <name evidence="1" type="ORF">BK741_20030</name>
</gene>
<evidence type="ECO:0000313" key="2">
    <source>
        <dbReference type="Proteomes" id="UP000195120"/>
    </source>
</evidence>
<dbReference type="Proteomes" id="UP000195120">
    <property type="component" value="Unassembled WGS sequence"/>
</dbReference>
<name>A0A9X6LIK1_BACTU</name>
<comment type="caution">
    <text evidence="1">The sequence shown here is derived from an EMBL/GenBank/DDBJ whole genome shotgun (WGS) entry which is preliminary data.</text>
</comment>
<dbReference type="AlphaFoldDB" id="A0A9X6LIK1"/>
<protein>
    <submittedName>
        <fullName evidence="1">Uncharacterized protein</fullName>
    </submittedName>
</protein>
<proteinExistence type="predicted"/>
<accession>A0A9X6LIK1</accession>
<dbReference type="RefSeq" id="WP_086401692.1">
    <property type="nucleotide sequence ID" value="NZ_MOOP01000109.1"/>
</dbReference>
<sequence length="84" mass="9305">MKQNKRGIMASTSDLAAAITDGMQRFGSRGNFNLINKGSEDVPNWVAIERKTRGNAGMEAYEARINAKNAAQRRRRPSIVGRLI</sequence>